<keyword evidence="5" id="KW-0430">Lectin</keyword>
<reference evidence="8 9" key="1">
    <citation type="journal article" date="2013" name="Int. J. Syst. Evol. Microbiol.">
        <title>Hoeflea suaedae sp. nov., an endophytic bacterium isolated from the root of the halophyte Suaeda maritima.</title>
        <authorList>
            <person name="Chung E.J."/>
            <person name="Park J.A."/>
            <person name="Pramanik P."/>
            <person name="Bibi F."/>
            <person name="Jeon C.O."/>
            <person name="Chung Y.R."/>
        </authorList>
    </citation>
    <scope>NUCLEOTIDE SEQUENCE [LARGE SCALE GENOMIC DNA]</scope>
    <source>
        <strain evidence="8 9">YC6898</strain>
    </source>
</reference>
<evidence type="ECO:0000256" key="4">
    <source>
        <dbReference type="ARBA" id="ARBA00022475"/>
    </source>
</evidence>
<comment type="similarity">
    <text evidence="2">Belongs to the BA14k family.</text>
</comment>
<dbReference type="Proteomes" id="UP000295131">
    <property type="component" value="Unassembled WGS sequence"/>
</dbReference>
<name>A0A4R5PP90_9HYPH</name>
<dbReference type="OrthoDB" id="8117189at2"/>
<keyword evidence="4" id="KW-0472">Membrane</keyword>
<evidence type="ECO:0000256" key="3">
    <source>
        <dbReference type="ARBA" id="ARBA00020552"/>
    </source>
</evidence>
<comment type="subcellular location">
    <subcellularLocation>
        <location evidence="1">Membrane</location>
        <topology evidence="1">Single-pass membrane protein</topology>
    </subcellularLocation>
</comment>
<evidence type="ECO:0000256" key="7">
    <source>
        <dbReference type="SAM" id="SignalP"/>
    </source>
</evidence>
<comment type="function">
    <text evidence="6">Has immunoglobulin-binding and hemagglutination properties, and can bind to mannose. Essential for virulence. May be involved in LPS biosynthesis or polysaccharide transport.</text>
</comment>
<evidence type="ECO:0000256" key="6">
    <source>
        <dbReference type="ARBA" id="ARBA00025321"/>
    </source>
</evidence>
<evidence type="ECO:0000256" key="2">
    <source>
        <dbReference type="ARBA" id="ARBA00010270"/>
    </source>
</evidence>
<evidence type="ECO:0000313" key="8">
    <source>
        <dbReference type="EMBL" id="TDH38471.1"/>
    </source>
</evidence>
<protein>
    <recommendedName>
        <fullName evidence="3">Lectin-like protein BA14k</fullName>
    </recommendedName>
</protein>
<dbReference type="AlphaFoldDB" id="A0A4R5PP90"/>
<comment type="caution">
    <text evidence="8">The sequence shown here is derived from an EMBL/GenBank/DDBJ whole genome shotgun (WGS) entry which is preliminary data.</text>
</comment>
<gene>
    <name evidence="8" type="ORF">E2A64_05010</name>
</gene>
<keyword evidence="9" id="KW-1185">Reference proteome</keyword>
<feature type="signal peptide" evidence="7">
    <location>
        <begin position="1"/>
        <end position="24"/>
    </location>
</feature>
<dbReference type="Pfam" id="PF07886">
    <property type="entry name" value="BA14K"/>
    <property type="match status" value="1"/>
</dbReference>
<keyword evidence="7" id="KW-0732">Signal</keyword>
<feature type="chain" id="PRO_5020909356" description="Lectin-like protein BA14k" evidence="7">
    <location>
        <begin position="25"/>
        <end position="144"/>
    </location>
</feature>
<evidence type="ECO:0000313" key="9">
    <source>
        <dbReference type="Proteomes" id="UP000295131"/>
    </source>
</evidence>
<dbReference type="GO" id="GO:0016020">
    <property type="term" value="C:membrane"/>
    <property type="evidence" value="ECO:0007669"/>
    <property type="project" value="UniProtKB-SubCell"/>
</dbReference>
<sequence length="144" mass="16670">MFKPLITLMAGAAIAVTSFSPASAMPRLPQQPAVTQQSDAPVVNVRHRRGFWVNNGRGYYNGHRGYRRHHHGYRYHNGYWFPPAAFAIGAIIGGAVANQNRVRSGRVGPRHVRWCYDRYRSYREYDNSFQPYNGPRRQCRSPYW</sequence>
<dbReference type="InterPro" id="IPR012413">
    <property type="entry name" value="BA14K"/>
</dbReference>
<evidence type="ECO:0000256" key="5">
    <source>
        <dbReference type="ARBA" id="ARBA00022734"/>
    </source>
</evidence>
<proteinExistence type="inferred from homology"/>
<evidence type="ECO:0000256" key="1">
    <source>
        <dbReference type="ARBA" id="ARBA00004167"/>
    </source>
</evidence>
<organism evidence="8 9">
    <name type="scientific">Pseudohoeflea suaedae</name>
    <dbReference type="NCBI Taxonomy" id="877384"/>
    <lineage>
        <taxon>Bacteria</taxon>
        <taxon>Pseudomonadati</taxon>
        <taxon>Pseudomonadota</taxon>
        <taxon>Alphaproteobacteria</taxon>
        <taxon>Hyphomicrobiales</taxon>
        <taxon>Rhizobiaceae</taxon>
        <taxon>Pseudohoeflea</taxon>
    </lineage>
</organism>
<dbReference type="RefSeq" id="WP_133283306.1">
    <property type="nucleotide sequence ID" value="NZ_SMSI01000001.1"/>
</dbReference>
<dbReference type="GO" id="GO:0030246">
    <property type="term" value="F:carbohydrate binding"/>
    <property type="evidence" value="ECO:0007669"/>
    <property type="project" value="UniProtKB-KW"/>
</dbReference>
<dbReference type="EMBL" id="SMSI01000001">
    <property type="protein sequence ID" value="TDH38471.1"/>
    <property type="molecule type" value="Genomic_DNA"/>
</dbReference>
<keyword evidence="4" id="KW-1003">Cell membrane</keyword>
<accession>A0A4R5PP90</accession>